<accession>A0A7G5BVU3</accession>
<keyword evidence="2" id="KW-1185">Reference proteome</keyword>
<sequence length="165" mass="17095">MSMTIGIFEQEAKVLEAIRKLNEAGEDISGIRVAVKNREGAPLLTEDGNVPLEALDELRGARGNEAGGDDDAWIAASAPLWYPAGNTTTGAGPAGVVLAYGYDSEDGLDGEEAFNRIGVTGEAAKRCARATNSGHFVLLAETDREGSAASLLSQAGATSSNSQIR</sequence>
<name>A0A7G5BVU3_9BACL</name>
<organism evidence="1 2">
    <name type="scientific">Cohnella cholangitidis</name>
    <dbReference type="NCBI Taxonomy" id="2598458"/>
    <lineage>
        <taxon>Bacteria</taxon>
        <taxon>Bacillati</taxon>
        <taxon>Bacillota</taxon>
        <taxon>Bacilli</taxon>
        <taxon>Bacillales</taxon>
        <taxon>Paenibacillaceae</taxon>
        <taxon>Cohnella</taxon>
    </lineage>
</organism>
<reference evidence="1 2" key="1">
    <citation type="submission" date="2019-07" db="EMBL/GenBank/DDBJ databases">
        <authorList>
            <person name="Kim J.K."/>
            <person name="Cheong H.-M."/>
            <person name="Choi Y."/>
            <person name="Hwang K.J."/>
            <person name="Lee S."/>
            <person name="Choi C."/>
        </authorList>
    </citation>
    <scope>NUCLEOTIDE SEQUENCE [LARGE SCALE GENOMIC DNA]</scope>
    <source>
        <strain evidence="1 2">KS 22</strain>
    </source>
</reference>
<gene>
    <name evidence="1" type="ORF">FPL14_07630</name>
</gene>
<dbReference type="EMBL" id="CP041969">
    <property type="protein sequence ID" value="QMV41077.1"/>
    <property type="molecule type" value="Genomic_DNA"/>
</dbReference>
<dbReference type="AlphaFoldDB" id="A0A7G5BVU3"/>
<dbReference type="RefSeq" id="WP_182302438.1">
    <property type="nucleotide sequence ID" value="NZ_CP041969.1"/>
</dbReference>
<evidence type="ECO:0000313" key="2">
    <source>
        <dbReference type="Proteomes" id="UP000515679"/>
    </source>
</evidence>
<evidence type="ECO:0000313" key="1">
    <source>
        <dbReference type="EMBL" id="QMV41077.1"/>
    </source>
</evidence>
<evidence type="ECO:0008006" key="3">
    <source>
        <dbReference type="Google" id="ProtNLM"/>
    </source>
</evidence>
<dbReference type="Proteomes" id="UP000515679">
    <property type="component" value="Chromosome"/>
</dbReference>
<dbReference type="KEGG" id="cchl:FPL14_07630"/>
<protein>
    <recommendedName>
        <fullName evidence="3">General stress protein 17M-like domain-containing protein</fullName>
    </recommendedName>
</protein>
<proteinExistence type="predicted"/>